<dbReference type="EMBL" id="HG994582">
    <property type="protein sequence ID" value="CAF2894273.1"/>
    <property type="molecule type" value="Genomic_DNA"/>
</dbReference>
<accession>A0A7R8H6C4</accession>
<name>A0A7R8H6C4_LEPSM</name>
<evidence type="ECO:0000313" key="2">
    <source>
        <dbReference type="Proteomes" id="UP000675881"/>
    </source>
</evidence>
<reference evidence="1" key="1">
    <citation type="submission" date="2021-02" db="EMBL/GenBank/DDBJ databases">
        <authorList>
            <person name="Bekaert M."/>
        </authorList>
    </citation>
    <scope>NUCLEOTIDE SEQUENCE</scope>
    <source>
        <strain evidence="1">IoA-00</strain>
    </source>
</reference>
<dbReference type="AlphaFoldDB" id="A0A7R8H6C4"/>
<keyword evidence="2" id="KW-1185">Reference proteome</keyword>
<proteinExistence type="predicted"/>
<dbReference type="SUPFAM" id="SSF56994">
    <property type="entry name" value="Insulin-like"/>
    <property type="match status" value="1"/>
</dbReference>
<evidence type="ECO:0000313" key="1">
    <source>
        <dbReference type="EMBL" id="CAF2894273.1"/>
    </source>
</evidence>
<sequence length="218" mass="25083">MEDGLAVKWYQVSLLHTQTYILEHLPFVYVNGAGRLLRRVRVNYSPSPYDCILDMEDLFQRIGYFNGWMNKDQGFDIQDRVTYGLINVGIEWVGGSKDLKKDTCIPNSCYILSFIFILLSTNLGVFSLSEFEENEEEDQTNNLTENKDDKVTEESAMVLCGHNLYSALRVACSSIRSKRSAEAFRNHHHKRHHHRLVKRAGLTDLCCSQPCTLPSRPF</sequence>
<organism evidence="1 2">
    <name type="scientific">Lepeophtheirus salmonis</name>
    <name type="common">Salmon louse</name>
    <name type="synonym">Caligus salmonis</name>
    <dbReference type="NCBI Taxonomy" id="72036"/>
    <lineage>
        <taxon>Eukaryota</taxon>
        <taxon>Metazoa</taxon>
        <taxon>Ecdysozoa</taxon>
        <taxon>Arthropoda</taxon>
        <taxon>Crustacea</taxon>
        <taxon>Multicrustacea</taxon>
        <taxon>Hexanauplia</taxon>
        <taxon>Copepoda</taxon>
        <taxon>Siphonostomatoida</taxon>
        <taxon>Caligidae</taxon>
        <taxon>Lepeophtheirus</taxon>
    </lineage>
</organism>
<dbReference type="OrthoDB" id="10019596at2759"/>
<dbReference type="Proteomes" id="UP000675881">
    <property type="component" value="Chromosome 3"/>
</dbReference>
<protein>
    <submittedName>
        <fullName evidence="1">(salmon louse) hypothetical protein</fullName>
    </submittedName>
</protein>
<dbReference type="InterPro" id="IPR036438">
    <property type="entry name" value="Insulin-like_sf"/>
</dbReference>
<gene>
    <name evidence="1" type="ORF">LSAA_7109</name>
</gene>
<dbReference type="Gene3D" id="1.10.100.10">
    <property type="entry name" value="Insulin-like"/>
    <property type="match status" value="1"/>
</dbReference>